<reference evidence="2 3" key="1">
    <citation type="submission" date="2013-07" db="EMBL/GenBank/DDBJ databases">
        <title>Completed genome of Sphingomonas sanxanigenens NX02.</title>
        <authorList>
            <person name="Ma T."/>
            <person name="Huang H."/>
            <person name="Wu M."/>
            <person name="Li X."/>
            <person name="Li G."/>
        </authorList>
    </citation>
    <scope>NUCLEOTIDE SEQUENCE [LARGE SCALE GENOMIC DNA]</scope>
    <source>
        <strain evidence="2 3">NX02</strain>
    </source>
</reference>
<dbReference type="InterPro" id="IPR001387">
    <property type="entry name" value="Cro/C1-type_HTH"/>
</dbReference>
<proteinExistence type="predicted"/>
<dbReference type="SMART" id="SM00530">
    <property type="entry name" value="HTH_XRE"/>
    <property type="match status" value="1"/>
</dbReference>
<dbReference type="Gene3D" id="1.10.260.40">
    <property type="entry name" value="lambda repressor-like DNA-binding domains"/>
    <property type="match status" value="1"/>
</dbReference>
<sequence>MEYRTPGQLIEALLESRGWTKRSLALILDMGEGSLNKVISGQSRVSAGLAIILEEVFGVEAKRFLELQHEYDLAKARIEAMPDPARAGRATIYGDLPVANMIERGWIVAESMKDTENVERELCRFFKVNRLEDAEILVPHAAKKTQTSVEATPAQLAWLYRVKAIAEGMLVATYSPQSVEAAIAAIKPLRSHPEHMRRVPRILAEAGIRFVVVEGLRGGKIDGVCFWLNEKSPVIGMTLRFDRIDNFLFVLRHELEHVKNRDGMDGAAMLDIDIGHDARVHLSASVEQQEAIADGAASEFCVPASMMDAFIRRKAPYFSERDLIGFARSLQVHPGLVAGQIQRRTNQYNKFRKHLVGVREHIIPAAEVDGWGDIHPIDD</sequence>
<keyword evidence="3" id="KW-1185">Reference proteome</keyword>
<name>W0A8R3_9SPHN</name>
<dbReference type="CDD" id="cd00093">
    <property type="entry name" value="HTH_XRE"/>
    <property type="match status" value="1"/>
</dbReference>
<dbReference type="GO" id="GO:0003677">
    <property type="term" value="F:DNA binding"/>
    <property type="evidence" value="ECO:0007669"/>
    <property type="project" value="InterPro"/>
</dbReference>
<dbReference type="Pfam" id="PF01381">
    <property type="entry name" value="HTH_3"/>
    <property type="match status" value="1"/>
</dbReference>
<organism evidence="2 3">
    <name type="scientific">Sphingomonas sanxanigenens DSM 19645 = NX02</name>
    <dbReference type="NCBI Taxonomy" id="1123269"/>
    <lineage>
        <taxon>Bacteria</taxon>
        <taxon>Pseudomonadati</taxon>
        <taxon>Pseudomonadota</taxon>
        <taxon>Alphaproteobacteria</taxon>
        <taxon>Sphingomonadales</taxon>
        <taxon>Sphingomonadaceae</taxon>
        <taxon>Sphingomonas</taxon>
    </lineage>
</organism>
<gene>
    <name evidence="2" type="ORF">NX02_01370</name>
</gene>
<protein>
    <recommendedName>
        <fullName evidence="1">HTH cro/C1-type domain-containing protein</fullName>
    </recommendedName>
</protein>
<dbReference type="AlphaFoldDB" id="W0A8R3"/>
<dbReference type="KEGG" id="ssan:NX02_01370"/>
<feature type="domain" description="HTH cro/C1-type" evidence="1">
    <location>
        <begin position="10"/>
        <end position="64"/>
    </location>
</feature>
<evidence type="ECO:0000313" key="3">
    <source>
        <dbReference type="Proteomes" id="UP000018851"/>
    </source>
</evidence>
<accession>W0A8R3</accession>
<dbReference type="InterPro" id="IPR010982">
    <property type="entry name" value="Lambda_DNA-bd_dom_sf"/>
</dbReference>
<dbReference type="HOGENOM" id="CLU_055824_0_0_5"/>
<dbReference type="PROSITE" id="PS50943">
    <property type="entry name" value="HTH_CROC1"/>
    <property type="match status" value="1"/>
</dbReference>
<evidence type="ECO:0000313" key="2">
    <source>
        <dbReference type="EMBL" id="AHE52040.1"/>
    </source>
</evidence>
<dbReference type="RefSeq" id="WP_025290413.1">
    <property type="nucleotide sequence ID" value="NZ_CP006644.1"/>
</dbReference>
<dbReference type="eggNOG" id="COG3093">
    <property type="taxonomic scope" value="Bacteria"/>
</dbReference>
<dbReference type="InterPro" id="IPR013430">
    <property type="entry name" value="Toxin_antidote_HigA"/>
</dbReference>
<dbReference type="STRING" id="1123269.NX02_01370"/>
<dbReference type="NCBIfam" id="TIGR02607">
    <property type="entry name" value="antidote_HigA"/>
    <property type="match status" value="1"/>
</dbReference>
<dbReference type="OrthoDB" id="9794834at2"/>
<dbReference type="SUPFAM" id="SSF47413">
    <property type="entry name" value="lambda repressor-like DNA-binding domains"/>
    <property type="match status" value="1"/>
</dbReference>
<evidence type="ECO:0000259" key="1">
    <source>
        <dbReference type="PROSITE" id="PS50943"/>
    </source>
</evidence>
<dbReference type="Proteomes" id="UP000018851">
    <property type="component" value="Chromosome"/>
</dbReference>
<dbReference type="EMBL" id="CP006644">
    <property type="protein sequence ID" value="AHE52040.1"/>
    <property type="molecule type" value="Genomic_DNA"/>
</dbReference>